<evidence type="ECO:0000313" key="5">
    <source>
        <dbReference type="EMBL" id="AWU78436.1"/>
    </source>
</evidence>
<dbReference type="KEGG" id="pkz:C5L36_0E04890"/>
<evidence type="ECO:0000256" key="3">
    <source>
        <dbReference type="SAM" id="MobiDB-lite"/>
    </source>
</evidence>
<dbReference type="InterPro" id="IPR021858">
    <property type="entry name" value="Fun_TF"/>
</dbReference>
<dbReference type="GO" id="GO:0000981">
    <property type="term" value="F:DNA-binding transcription factor activity, RNA polymerase II-specific"/>
    <property type="evidence" value="ECO:0007669"/>
    <property type="project" value="InterPro"/>
</dbReference>
<dbReference type="PROSITE" id="PS50048">
    <property type="entry name" value="ZN2_CY6_FUNGAL_2"/>
    <property type="match status" value="1"/>
</dbReference>
<dbReference type="InterPro" id="IPR036864">
    <property type="entry name" value="Zn2-C6_fun-type_DNA-bd_sf"/>
</dbReference>
<dbReference type="GO" id="GO:0000976">
    <property type="term" value="F:transcription cis-regulatory region binding"/>
    <property type="evidence" value="ECO:0007669"/>
    <property type="project" value="TreeGrafter"/>
</dbReference>
<proteinExistence type="predicted"/>
<dbReference type="CDD" id="cd12148">
    <property type="entry name" value="fungal_TF_MHR"/>
    <property type="match status" value="1"/>
</dbReference>
<name>A0A2U9RBL3_PICKU</name>
<dbReference type="GO" id="GO:0008270">
    <property type="term" value="F:zinc ion binding"/>
    <property type="evidence" value="ECO:0007669"/>
    <property type="project" value="InterPro"/>
</dbReference>
<evidence type="ECO:0000313" key="6">
    <source>
        <dbReference type="Proteomes" id="UP000249293"/>
    </source>
</evidence>
<dbReference type="GeneID" id="40386295"/>
<gene>
    <name evidence="5" type="ORF">C5L36_0E04890</name>
</gene>
<feature type="region of interest" description="Disordered" evidence="3">
    <location>
        <begin position="332"/>
        <end position="370"/>
    </location>
</feature>
<dbReference type="Proteomes" id="UP000249293">
    <property type="component" value="Chromosome 5"/>
</dbReference>
<dbReference type="Gene3D" id="4.10.240.10">
    <property type="entry name" value="Zn(2)-C6 fungal-type DNA-binding domain"/>
    <property type="match status" value="1"/>
</dbReference>
<dbReference type="EMBL" id="CP028777">
    <property type="protein sequence ID" value="AWU78436.1"/>
    <property type="molecule type" value="Genomic_DNA"/>
</dbReference>
<dbReference type="PANTHER" id="PTHR37534:SF49">
    <property type="entry name" value="LYSINE BIOSYNTHESIS REGULATORY PROTEIN LYS14"/>
    <property type="match status" value="1"/>
</dbReference>
<dbReference type="InterPro" id="IPR001138">
    <property type="entry name" value="Zn2Cys6_DnaBD"/>
</dbReference>
<dbReference type="AlphaFoldDB" id="A0A2U9RBL3"/>
<dbReference type="GO" id="GO:0005634">
    <property type="term" value="C:nucleus"/>
    <property type="evidence" value="ECO:0007669"/>
    <property type="project" value="UniProtKB-SubCell"/>
</dbReference>
<evidence type="ECO:0000256" key="1">
    <source>
        <dbReference type="ARBA" id="ARBA00004123"/>
    </source>
</evidence>
<dbReference type="STRING" id="4909.A0A2U9RBL3"/>
<dbReference type="CDD" id="cd00067">
    <property type="entry name" value="GAL4"/>
    <property type="match status" value="1"/>
</dbReference>
<evidence type="ECO:0000256" key="2">
    <source>
        <dbReference type="ARBA" id="ARBA00023242"/>
    </source>
</evidence>
<feature type="compositionally biased region" description="Acidic residues" evidence="3">
    <location>
        <begin position="351"/>
        <end position="365"/>
    </location>
</feature>
<keyword evidence="2" id="KW-0539">Nucleus</keyword>
<dbReference type="Pfam" id="PF00172">
    <property type="entry name" value="Zn_clus"/>
    <property type="match status" value="1"/>
</dbReference>
<organism evidence="5 6">
    <name type="scientific">Pichia kudriavzevii</name>
    <name type="common">Yeast</name>
    <name type="synonym">Issatchenkia orientalis</name>
    <dbReference type="NCBI Taxonomy" id="4909"/>
    <lineage>
        <taxon>Eukaryota</taxon>
        <taxon>Fungi</taxon>
        <taxon>Dikarya</taxon>
        <taxon>Ascomycota</taxon>
        <taxon>Saccharomycotina</taxon>
        <taxon>Pichiomycetes</taxon>
        <taxon>Pichiales</taxon>
        <taxon>Pichiaceae</taxon>
        <taxon>Pichia</taxon>
    </lineage>
</organism>
<sequence>MYLRFSTCLFYLFDGEEGGFNCRKSMSQSSPDAMDGPRKKRNYSRKGCIPCKQKKWKCDEQKPSCLNCLKNNRECSYRQILKFDDNRSFTLKGSRLANFKNVHVVEKSVKSELGKKQDGQHKFSKLNVIPVSKPSDDPFNYKIPRVVQNSDDVDENIINPLEFFSSTNTDVGPDKVQPSVAQMDRSPGIISQSDMENTLFDGASNLITDLNGLINSFQMDFSSLDFENQFKHYSGVDIEKKQQQQQQQDNSSNFHQTFTPSLSQIRFEGISPTNYSVESLETNYSRVTSANSLASQNNLIPDVHTSSQTIRQISAGKTDEKIHDVEGGLLEAMGKGGREDSNESGRVNVEKEDDEEEEEDDDDDQYSSNTPYIETLTKSLEDYGTPKHIPEIESPADSPLGYNTLVSNYSLKSGLARLNVDHLKAFPPPNKDILKPFDYIEIMNKTLTDADIEFIANFFSWSLDSVHTEYLKVFITHIHLNIIPFSTNYTQNAYVKIFLQQAKQSPHLLFAILAIAARYEVYQIEQHPEIHQYEEKLNYHRTYRTYYISSCLKALESILHSRQTTLDNIESLLLTIQVLASDFSGHKGSQWRTHLHGAKDLLIKYCRYRPLSLELTIVWLWFHSMEVLAALTSPYGGTVHDFDELDEFLSVLCPQMPQYMKDLGRAHEIFRGESKLLKPGKLTYALRYMGILVDSNKNSVDSRFNMYLGYDETLLEAFNALIYAIECIRGRESEAKLSDTFQRYEGKIMNVSGKSLNSDFLLSLFSLIKKARNFQYINNQPPYIVPLGMGSHPFEIMKDLEDNGENANSRLKDVLISTYIHPCKAHRSNDETVDGGVKMRGRSTQHPTELRKEVFFSWIDLAQQLNTDAAFLRLLTLHKGICEYGMSIKSSLVQEVVGRMIMGLYGLVRFKEDVAEDIDSDSKLKELNDRYQIREYKQDNELNEKSLKGLADWPSFQFDKYLNYQFDNRLVMVQWPLYVCGLCCIEPKQKIIIECCFDGLVGLGVGSAELSFKKLRKIWKLQNLGKFDFERYNLFAYGFDDDEEDDYVPFM</sequence>
<protein>
    <recommendedName>
        <fullName evidence="4">Zn(2)-C6 fungal-type domain-containing protein</fullName>
    </recommendedName>
</protein>
<dbReference type="VEuPathDB" id="FungiDB:C5L36_0E04890"/>
<reference evidence="5 6" key="1">
    <citation type="submission" date="2018-06" db="EMBL/GenBank/DDBJ databases">
        <title>Population genomics shows no distinction between pathogenic Candida krusei and environmental Pichia kudriavzevii: One species, four names.</title>
        <authorList>
            <person name="Douglass A.P."/>
            <person name="Offei B."/>
            <person name="Braun-Galleani S."/>
            <person name="Coughlan A.Y."/>
            <person name="Martos A."/>
            <person name="Ortiz-Merino R.A."/>
            <person name="Byrne K.P."/>
            <person name="Wolfe K.H."/>
        </authorList>
    </citation>
    <scope>NUCLEOTIDE SEQUENCE [LARGE SCALE GENOMIC DNA]</scope>
    <source>
        <strain evidence="5 6">CBS573</strain>
    </source>
</reference>
<dbReference type="PROSITE" id="PS00463">
    <property type="entry name" value="ZN2_CY6_FUNGAL_1"/>
    <property type="match status" value="1"/>
</dbReference>
<dbReference type="SMART" id="SM00066">
    <property type="entry name" value="GAL4"/>
    <property type="match status" value="1"/>
</dbReference>
<dbReference type="OrthoDB" id="416217at2759"/>
<dbReference type="PANTHER" id="PTHR37534">
    <property type="entry name" value="TRANSCRIPTIONAL ACTIVATOR PROTEIN UGA3"/>
    <property type="match status" value="1"/>
</dbReference>
<keyword evidence="6" id="KW-1185">Reference proteome</keyword>
<dbReference type="RefSeq" id="XP_029323912.1">
    <property type="nucleotide sequence ID" value="XM_029468052.1"/>
</dbReference>
<dbReference type="SUPFAM" id="SSF57701">
    <property type="entry name" value="Zn2/Cys6 DNA-binding domain"/>
    <property type="match status" value="1"/>
</dbReference>
<dbReference type="Pfam" id="PF11951">
    <property type="entry name" value="Fungal_trans_2"/>
    <property type="match status" value="1"/>
</dbReference>
<feature type="domain" description="Zn(2)-C6 fungal-type" evidence="4">
    <location>
        <begin position="47"/>
        <end position="77"/>
    </location>
</feature>
<comment type="subcellular location">
    <subcellularLocation>
        <location evidence="1">Nucleus</location>
    </subcellularLocation>
</comment>
<evidence type="ECO:0000259" key="4">
    <source>
        <dbReference type="PROSITE" id="PS50048"/>
    </source>
</evidence>
<accession>A0A2U9RBL3</accession>
<dbReference type="GO" id="GO:0045944">
    <property type="term" value="P:positive regulation of transcription by RNA polymerase II"/>
    <property type="evidence" value="ECO:0007669"/>
    <property type="project" value="TreeGrafter"/>
</dbReference>